<gene>
    <name evidence="8" type="ORF">NQ315_004563</name>
</gene>
<evidence type="ECO:0000256" key="4">
    <source>
        <dbReference type="ARBA" id="ARBA00023040"/>
    </source>
</evidence>
<keyword evidence="4" id="KW-0297">G-protein coupled receptor</keyword>
<dbReference type="Gene3D" id="2.170.180.11">
    <property type="entry name" value="Methuselah ectodomain, domain 2"/>
    <property type="match status" value="1"/>
</dbReference>
<name>A0AAV8VMY5_9CUCU</name>
<keyword evidence="6" id="KW-0807">Transducer</keyword>
<evidence type="ECO:0000256" key="1">
    <source>
        <dbReference type="ARBA" id="ARBA00004141"/>
    </source>
</evidence>
<dbReference type="PANTHER" id="PTHR47154:SF2">
    <property type="entry name" value="G-PROTEIN COUPLED RECEPTOR MTH-RELATED"/>
    <property type="match status" value="1"/>
</dbReference>
<dbReference type="Proteomes" id="UP001159042">
    <property type="component" value="Unassembled WGS sequence"/>
</dbReference>
<dbReference type="InterPro" id="IPR023311">
    <property type="entry name" value="Methusela_ecto_dom_2"/>
</dbReference>
<protein>
    <recommendedName>
        <fullName evidence="10">Methuselah N-terminal domain-containing protein</fullName>
    </recommendedName>
</protein>
<proteinExistence type="inferred from homology"/>
<evidence type="ECO:0000256" key="7">
    <source>
        <dbReference type="SAM" id="SignalP"/>
    </source>
</evidence>
<sequence>MDSMTLNKLLVLLVVTIIFVITNSDTEDIVDLCSATTDDLYNYTTTRSESCDCERNDLCIRKCCKPGFYHFHDEDLRSDLYVSVCIRKPNNSAKTFKVPVYDGIRKKYEIRDKFKIGILNCSNTKWQYFKLNKSDPNENVYVQKNGSLYYPHAKKMYNIDRYCVDEEDGLTVYLCYSPAEDTRKVLSRTVVNTGAFPISSSPASVAFVNGRYDDVRGTRVCGERYTVIETLHTSSSRSRELVFNPLTYLVSFDITSFVIHKRTDQQSPGVTTSRTMLDKGCDIGRLGNKINFFAFRDYVPNSISKRKEQRWANLYHQAW</sequence>
<keyword evidence="5" id="KW-0675">Receptor</keyword>
<organism evidence="8 9">
    <name type="scientific">Exocentrus adspersus</name>
    <dbReference type="NCBI Taxonomy" id="1586481"/>
    <lineage>
        <taxon>Eukaryota</taxon>
        <taxon>Metazoa</taxon>
        <taxon>Ecdysozoa</taxon>
        <taxon>Arthropoda</taxon>
        <taxon>Hexapoda</taxon>
        <taxon>Insecta</taxon>
        <taxon>Pterygota</taxon>
        <taxon>Neoptera</taxon>
        <taxon>Endopterygota</taxon>
        <taxon>Coleoptera</taxon>
        <taxon>Polyphaga</taxon>
        <taxon>Cucujiformia</taxon>
        <taxon>Chrysomeloidea</taxon>
        <taxon>Cerambycidae</taxon>
        <taxon>Lamiinae</taxon>
        <taxon>Acanthocinini</taxon>
        <taxon>Exocentrus</taxon>
    </lineage>
</organism>
<dbReference type="AlphaFoldDB" id="A0AAV8VMY5"/>
<dbReference type="GO" id="GO:0005886">
    <property type="term" value="C:plasma membrane"/>
    <property type="evidence" value="ECO:0007669"/>
    <property type="project" value="TreeGrafter"/>
</dbReference>
<comment type="caution">
    <text evidence="8">The sequence shown here is derived from an EMBL/GenBank/DDBJ whole genome shotgun (WGS) entry which is preliminary data.</text>
</comment>
<evidence type="ECO:0008006" key="10">
    <source>
        <dbReference type="Google" id="ProtNLM"/>
    </source>
</evidence>
<feature type="signal peptide" evidence="7">
    <location>
        <begin position="1"/>
        <end position="26"/>
    </location>
</feature>
<keyword evidence="3 7" id="KW-0732">Signal</keyword>
<evidence type="ECO:0000313" key="9">
    <source>
        <dbReference type="Proteomes" id="UP001159042"/>
    </source>
</evidence>
<comment type="subcellular location">
    <subcellularLocation>
        <location evidence="1">Membrane</location>
        <topology evidence="1">Multi-pass membrane protein</topology>
    </subcellularLocation>
</comment>
<evidence type="ECO:0000256" key="6">
    <source>
        <dbReference type="ARBA" id="ARBA00023224"/>
    </source>
</evidence>
<accession>A0AAV8VMY5</accession>
<feature type="chain" id="PRO_5043317054" description="Methuselah N-terminal domain-containing protein" evidence="7">
    <location>
        <begin position="27"/>
        <end position="319"/>
    </location>
</feature>
<evidence type="ECO:0000256" key="2">
    <source>
        <dbReference type="ARBA" id="ARBA00008979"/>
    </source>
</evidence>
<evidence type="ECO:0000313" key="8">
    <source>
        <dbReference type="EMBL" id="KAJ8915751.1"/>
    </source>
</evidence>
<dbReference type="EMBL" id="JANEYG010000049">
    <property type="protein sequence ID" value="KAJ8915751.1"/>
    <property type="molecule type" value="Genomic_DNA"/>
</dbReference>
<evidence type="ECO:0000256" key="3">
    <source>
        <dbReference type="ARBA" id="ARBA00022729"/>
    </source>
</evidence>
<keyword evidence="9" id="KW-1185">Reference proteome</keyword>
<dbReference type="PANTHER" id="PTHR47154">
    <property type="entry name" value="G-PROTEIN COUPLED RECEPTOR MTH-RELATED"/>
    <property type="match status" value="1"/>
</dbReference>
<dbReference type="InterPro" id="IPR051384">
    <property type="entry name" value="Mth_GPCR"/>
</dbReference>
<dbReference type="GO" id="GO:0008528">
    <property type="term" value="F:G protein-coupled peptide receptor activity"/>
    <property type="evidence" value="ECO:0007669"/>
    <property type="project" value="TreeGrafter"/>
</dbReference>
<reference evidence="8 9" key="1">
    <citation type="journal article" date="2023" name="Insect Mol. Biol.">
        <title>Genome sequencing provides insights into the evolution of gene families encoding plant cell wall-degrading enzymes in longhorned beetles.</title>
        <authorList>
            <person name="Shin N.R."/>
            <person name="Okamura Y."/>
            <person name="Kirsch R."/>
            <person name="Pauchet Y."/>
        </authorList>
    </citation>
    <scope>NUCLEOTIDE SEQUENCE [LARGE SCALE GENOMIC DNA]</scope>
    <source>
        <strain evidence="8">EAD_L_NR</strain>
    </source>
</reference>
<evidence type="ECO:0000256" key="5">
    <source>
        <dbReference type="ARBA" id="ARBA00023170"/>
    </source>
</evidence>
<comment type="similarity">
    <text evidence="2">Belongs to the G-protein coupled receptor 2 family. Mth subfamily.</text>
</comment>